<keyword evidence="1" id="KW-0479">Metal-binding</keyword>
<dbReference type="GO" id="GO:0006355">
    <property type="term" value="P:regulation of DNA-templated transcription"/>
    <property type="evidence" value="ECO:0007669"/>
    <property type="project" value="InterPro"/>
</dbReference>
<dbReference type="InterPro" id="IPR005584">
    <property type="entry name" value="DNA_gyrase_inhibitor_YacG"/>
</dbReference>
<organism evidence="4 5">
    <name type="scientific">Leptospirillum ferrodiazotrophum</name>
    <dbReference type="NCBI Taxonomy" id="412449"/>
    <lineage>
        <taxon>Bacteria</taxon>
        <taxon>Pseudomonadati</taxon>
        <taxon>Nitrospirota</taxon>
        <taxon>Nitrospiria</taxon>
        <taxon>Nitrospirales</taxon>
        <taxon>Nitrospiraceae</taxon>
        <taxon>Leptospirillum</taxon>
    </lineage>
</organism>
<dbReference type="Gene3D" id="3.30.50.10">
    <property type="entry name" value="Erythroid Transcription Factor GATA-1, subunit A"/>
    <property type="match status" value="1"/>
</dbReference>
<evidence type="ECO:0000256" key="2">
    <source>
        <dbReference type="ARBA" id="ARBA00022833"/>
    </source>
</evidence>
<feature type="compositionally biased region" description="Basic and acidic residues" evidence="3">
    <location>
        <begin position="56"/>
        <end position="72"/>
    </location>
</feature>
<dbReference type="PANTHER" id="PTHR36150">
    <property type="entry name" value="DNA GYRASE INHIBITOR YACG"/>
    <property type="match status" value="1"/>
</dbReference>
<evidence type="ECO:0000256" key="3">
    <source>
        <dbReference type="SAM" id="MobiDB-lite"/>
    </source>
</evidence>
<sequence length="72" mass="8049">MDERRCAICGAPLESTLRSVFCSERCRTIDLARWLSEEYRIRGGEDEEAGGLVHSTEGDRDPSSSEDQEAGR</sequence>
<dbReference type="EMBL" id="GG693884">
    <property type="protein sequence ID" value="EES51933.1"/>
    <property type="molecule type" value="Genomic_DNA"/>
</dbReference>
<gene>
    <name evidence="4" type="ORF">UBAL3_95450153</name>
</gene>
<keyword evidence="2" id="KW-0862">Zinc</keyword>
<dbReference type="PANTHER" id="PTHR36150:SF1">
    <property type="entry name" value="DNA GYRASE INHIBITOR YACG"/>
    <property type="match status" value="1"/>
</dbReference>
<name>C6HZZ5_9BACT</name>
<evidence type="ECO:0000256" key="1">
    <source>
        <dbReference type="ARBA" id="ARBA00022723"/>
    </source>
</evidence>
<accession>C6HZZ5</accession>
<evidence type="ECO:0000313" key="5">
    <source>
        <dbReference type="Proteomes" id="UP000009374"/>
    </source>
</evidence>
<dbReference type="AlphaFoldDB" id="C6HZZ5"/>
<proteinExistence type="predicted"/>
<evidence type="ECO:0008006" key="6">
    <source>
        <dbReference type="Google" id="ProtNLM"/>
    </source>
</evidence>
<keyword evidence="5" id="KW-1185">Reference proteome</keyword>
<dbReference type="GO" id="GO:0008270">
    <property type="term" value="F:zinc ion binding"/>
    <property type="evidence" value="ECO:0007669"/>
    <property type="project" value="InterPro"/>
</dbReference>
<dbReference type="Pfam" id="PF03884">
    <property type="entry name" value="YacG"/>
    <property type="match status" value="1"/>
</dbReference>
<reference evidence="4 5" key="1">
    <citation type="journal article" date="2009" name="Appl. Environ. Microbiol.">
        <title>Community genomic and proteomic analyses of chemoautotrophic iron-oxidizing "Leptospirillum rubarum" (Group II) and "Leptospirillum ferrodiazotrophum" (Group III) bacteria in acid mine drainage biofilms.</title>
        <authorList>
            <person name="Goltsman D.S."/>
            <person name="Denef V.J."/>
            <person name="Singer S.W."/>
            <person name="VerBerkmoes N.C."/>
            <person name="Lefsrud M."/>
            <person name="Mueller R.S."/>
            <person name="Dick G.J."/>
            <person name="Sun C.L."/>
            <person name="Wheeler K.E."/>
            <person name="Zemla A."/>
            <person name="Baker B.J."/>
            <person name="Hauser L."/>
            <person name="Land M."/>
            <person name="Shah M.B."/>
            <person name="Thelen M.P."/>
            <person name="Hettich R.L."/>
            <person name="Banfield J.F."/>
        </authorList>
    </citation>
    <scope>NUCLEOTIDE SEQUENCE [LARGE SCALE GENOMIC DNA]</scope>
</reference>
<dbReference type="InterPro" id="IPR013088">
    <property type="entry name" value="Znf_NHR/GATA"/>
</dbReference>
<protein>
    <recommendedName>
        <fullName evidence="6">DNA gyrase inhibitor YacG</fullName>
    </recommendedName>
</protein>
<evidence type="ECO:0000313" key="4">
    <source>
        <dbReference type="EMBL" id="EES51933.1"/>
    </source>
</evidence>
<dbReference type="SUPFAM" id="SSF57716">
    <property type="entry name" value="Glucocorticoid receptor-like (DNA-binding domain)"/>
    <property type="match status" value="1"/>
</dbReference>
<dbReference type="Proteomes" id="UP000009374">
    <property type="component" value="Unassembled WGS sequence"/>
</dbReference>
<feature type="region of interest" description="Disordered" evidence="3">
    <location>
        <begin position="45"/>
        <end position="72"/>
    </location>
</feature>